<feature type="domain" description="Fimbrial-type adhesion" evidence="1">
    <location>
        <begin position="218"/>
        <end position="388"/>
    </location>
</feature>
<organism evidence="2">
    <name type="scientific">Salmonella enterica</name>
    <name type="common">Salmonella choleraesuis</name>
    <dbReference type="NCBI Taxonomy" id="28901"/>
    <lineage>
        <taxon>Bacteria</taxon>
        <taxon>Pseudomonadati</taxon>
        <taxon>Pseudomonadota</taxon>
        <taxon>Gammaproteobacteria</taxon>
        <taxon>Enterobacterales</taxon>
        <taxon>Enterobacteriaceae</taxon>
        <taxon>Salmonella</taxon>
    </lineage>
</organism>
<dbReference type="EMBL" id="AAGSMQ010000035">
    <property type="protein sequence ID" value="EBR5103241.1"/>
    <property type="molecule type" value="Genomic_DNA"/>
</dbReference>
<comment type="caution">
    <text evidence="2">The sequence shown here is derived from an EMBL/GenBank/DDBJ whole genome shotgun (WGS) entry which is preliminary data.</text>
</comment>
<evidence type="ECO:0000313" key="2">
    <source>
        <dbReference type="EMBL" id="EBR5103241.1"/>
    </source>
</evidence>
<dbReference type="AlphaFoldDB" id="A0A5U7RSS7"/>
<dbReference type="SUPFAM" id="SSF49401">
    <property type="entry name" value="Bacterial adhesins"/>
    <property type="match status" value="1"/>
</dbReference>
<dbReference type="InterPro" id="IPR008966">
    <property type="entry name" value="Adhesion_dom_sf"/>
</dbReference>
<name>A0A5U7RSS7_SALER</name>
<dbReference type="Pfam" id="PF00419">
    <property type="entry name" value="Fimbrial"/>
    <property type="match status" value="1"/>
</dbReference>
<proteinExistence type="predicted"/>
<dbReference type="InterPro" id="IPR000259">
    <property type="entry name" value="Adhesion_dom_fimbrial"/>
</dbReference>
<sequence length="389" mass="42266">MIKSGNGTMKTRDDRPSFALSCRLNLPALLRWLLMMFVLAGPGYVYAADVNYGCTIPGGGNSVTLNLPSSVSFSPSQSLHVGDVVYRSDTYQINYDCWSGNGGYVFLQRLGDMNVLTQALKETGLEMQFEISNTAENIFIPDYNPLDSSDQVKVSQFYNSKNTGKLSLQIVLKVSRVVGPVFAAVPALSSFRLAAVSGGFDGSRIEINSTPVRIQYVPECFVRTSLNTNNINFGSVLTTEVDNSFTRSIPFTVTADVNSSCYHGNLMDGYTARPSGGPQTFYLNLPLKVSFVLNNGGVVSSDKKSIQLYKEGTSDKNGLQLEIKPHEGEPVTFNEASLPVNKFGNFYGAGGGGKWVINNDYNAVLSSTAGEQVKTGKYSAQVTVKVDYY</sequence>
<dbReference type="InterPro" id="IPR036937">
    <property type="entry name" value="Adhesion_dom_fimbrial_sf"/>
</dbReference>
<gene>
    <name evidence="2" type="ORF">B2O45_24315</name>
</gene>
<dbReference type="GO" id="GO:0007155">
    <property type="term" value="P:cell adhesion"/>
    <property type="evidence" value="ECO:0007669"/>
    <property type="project" value="InterPro"/>
</dbReference>
<reference evidence="2" key="1">
    <citation type="submission" date="2018-07" db="EMBL/GenBank/DDBJ databases">
        <authorList>
            <consortium name="PulseNet: The National Subtyping Network for Foodborne Disease Surveillance"/>
            <person name="Tarr C.L."/>
            <person name="Trees E."/>
            <person name="Katz L.S."/>
            <person name="Carleton-Romer H.A."/>
            <person name="Stroika S."/>
            <person name="Kucerova Z."/>
            <person name="Roache K.F."/>
            <person name="Sabol A.L."/>
            <person name="Besser J."/>
            <person name="Gerner-Smidt P."/>
        </authorList>
    </citation>
    <scope>NUCLEOTIDE SEQUENCE</scope>
    <source>
        <strain evidence="2">PNUSAS007347</strain>
    </source>
</reference>
<evidence type="ECO:0000259" key="1">
    <source>
        <dbReference type="Pfam" id="PF00419"/>
    </source>
</evidence>
<accession>A0A5U7RSS7</accession>
<dbReference type="Gene3D" id="2.60.40.1090">
    <property type="entry name" value="Fimbrial-type adhesion domain"/>
    <property type="match status" value="1"/>
</dbReference>
<dbReference type="GO" id="GO:0009289">
    <property type="term" value="C:pilus"/>
    <property type="evidence" value="ECO:0007669"/>
    <property type="project" value="InterPro"/>
</dbReference>
<protein>
    <submittedName>
        <fullName evidence="2">Fimbrial protein</fullName>
    </submittedName>
</protein>